<sequence>MQSVQKHIGSMEVQAQKKIGRTVPATHNQNVAPATHNKSMAPATLHKNMAPAMHYKAPATTTFKQLPHAILPQS</sequence>
<dbReference type="Proteomes" id="UP001177021">
    <property type="component" value="Unassembled WGS sequence"/>
</dbReference>
<name>A0ACB0J5Z0_TRIPR</name>
<accession>A0ACB0J5Z0</accession>
<proteinExistence type="predicted"/>
<gene>
    <name evidence="1" type="ORF">MILVUS5_LOCUS9482</name>
</gene>
<protein>
    <submittedName>
        <fullName evidence="1">Uncharacterized protein</fullName>
    </submittedName>
</protein>
<keyword evidence="2" id="KW-1185">Reference proteome</keyword>
<organism evidence="1 2">
    <name type="scientific">Trifolium pratense</name>
    <name type="common">Red clover</name>
    <dbReference type="NCBI Taxonomy" id="57577"/>
    <lineage>
        <taxon>Eukaryota</taxon>
        <taxon>Viridiplantae</taxon>
        <taxon>Streptophyta</taxon>
        <taxon>Embryophyta</taxon>
        <taxon>Tracheophyta</taxon>
        <taxon>Spermatophyta</taxon>
        <taxon>Magnoliopsida</taxon>
        <taxon>eudicotyledons</taxon>
        <taxon>Gunneridae</taxon>
        <taxon>Pentapetalae</taxon>
        <taxon>rosids</taxon>
        <taxon>fabids</taxon>
        <taxon>Fabales</taxon>
        <taxon>Fabaceae</taxon>
        <taxon>Papilionoideae</taxon>
        <taxon>50 kb inversion clade</taxon>
        <taxon>NPAAA clade</taxon>
        <taxon>Hologalegina</taxon>
        <taxon>IRL clade</taxon>
        <taxon>Trifolieae</taxon>
        <taxon>Trifolium</taxon>
    </lineage>
</organism>
<evidence type="ECO:0000313" key="1">
    <source>
        <dbReference type="EMBL" id="CAJ2639463.1"/>
    </source>
</evidence>
<reference evidence="1" key="1">
    <citation type="submission" date="2023-10" db="EMBL/GenBank/DDBJ databases">
        <authorList>
            <person name="Rodriguez Cubillos JULIANA M."/>
            <person name="De Vega J."/>
        </authorList>
    </citation>
    <scope>NUCLEOTIDE SEQUENCE</scope>
</reference>
<evidence type="ECO:0000313" key="2">
    <source>
        <dbReference type="Proteomes" id="UP001177021"/>
    </source>
</evidence>
<comment type="caution">
    <text evidence="1">The sequence shown here is derived from an EMBL/GenBank/DDBJ whole genome shotgun (WGS) entry which is preliminary data.</text>
</comment>
<dbReference type="EMBL" id="CASHSV030000024">
    <property type="protein sequence ID" value="CAJ2639463.1"/>
    <property type="molecule type" value="Genomic_DNA"/>
</dbReference>